<dbReference type="KEGG" id="pzh:CX676_06410"/>
<name>A0A2H5EX29_9RHOB</name>
<dbReference type="AlphaFoldDB" id="A0A2H5EX29"/>
<sequence>MQIRDAEEADLEGVMTIYNHAVEHTTAIWNDRKVDLANRLAWLADRHRAGYPVLVAVDADGTVLGYASFGDWRAFDGYRHTVEHSVYVRDGQHGRGIGKALMEALIARARALGKHVMVAGIEAENTGSIRLHEKLGFVQTGLLREVGTKFGRWLDLAFLQLVLDQSATPDPVRRE</sequence>
<dbReference type="Pfam" id="PF00583">
    <property type="entry name" value="Acetyltransf_1"/>
    <property type="match status" value="1"/>
</dbReference>
<dbReference type="RefSeq" id="WP_101751878.1">
    <property type="nucleotide sequence ID" value="NZ_CP025430.1"/>
</dbReference>
<evidence type="ECO:0000256" key="1">
    <source>
        <dbReference type="ARBA" id="ARBA00022679"/>
    </source>
</evidence>
<dbReference type="PANTHER" id="PTHR43072:SF23">
    <property type="entry name" value="UPF0039 PROTEIN C11D3.02C"/>
    <property type="match status" value="1"/>
</dbReference>
<feature type="domain" description="N-acetyltransferase" evidence="5">
    <location>
        <begin position="1"/>
        <end position="155"/>
    </location>
</feature>
<comment type="catalytic activity">
    <reaction evidence="4">
        <text>L-methionine sulfone + acetyl-CoA = N-acetyl-L-methionine sulfone + CoA + H(+)</text>
        <dbReference type="Rhea" id="RHEA:47656"/>
        <dbReference type="ChEBI" id="CHEBI:15378"/>
        <dbReference type="ChEBI" id="CHEBI:57287"/>
        <dbReference type="ChEBI" id="CHEBI:57288"/>
        <dbReference type="ChEBI" id="CHEBI:87824"/>
        <dbReference type="ChEBI" id="CHEBI:87825"/>
    </reaction>
</comment>
<gene>
    <name evidence="6" type="ORF">CX676_06410</name>
</gene>
<dbReference type="Proteomes" id="UP000234530">
    <property type="component" value="Chromosome"/>
</dbReference>
<dbReference type="GO" id="GO:0016747">
    <property type="term" value="F:acyltransferase activity, transferring groups other than amino-acyl groups"/>
    <property type="evidence" value="ECO:0007669"/>
    <property type="project" value="InterPro"/>
</dbReference>
<dbReference type="EMBL" id="CP025430">
    <property type="protein sequence ID" value="AUH63837.1"/>
    <property type="molecule type" value="Genomic_DNA"/>
</dbReference>
<dbReference type="OrthoDB" id="5459937at2"/>
<accession>A0A2H5EX29</accession>
<dbReference type="SUPFAM" id="SSF55729">
    <property type="entry name" value="Acyl-CoA N-acyltransferases (Nat)"/>
    <property type="match status" value="1"/>
</dbReference>
<keyword evidence="1 6" id="KW-0808">Transferase</keyword>
<evidence type="ECO:0000259" key="5">
    <source>
        <dbReference type="PROSITE" id="PS51186"/>
    </source>
</evidence>
<evidence type="ECO:0000256" key="4">
    <source>
        <dbReference type="ARBA" id="ARBA00051334"/>
    </source>
</evidence>
<protein>
    <submittedName>
        <fullName evidence="6">GNAT family N-acetyltransferase</fullName>
    </submittedName>
</protein>
<evidence type="ECO:0000313" key="6">
    <source>
        <dbReference type="EMBL" id="AUH63837.1"/>
    </source>
</evidence>
<dbReference type="PROSITE" id="PS51186">
    <property type="entry name" value="GNAT"/>
    <property type="match status" value="1"/>
</dbReference>
<reference evidence="6 7" key="1">
    <citation type="journal article" date="2013" name="Antonie Van Leeuwenhoek">
        <title>Paracoccus zhejiangensis sp. nov., isolated from activated sludge in wastewater-treatment system.</title>
        <authorList>
            <person name="Wu Z.G."/>
            <person name="Zhang D.F."/>
            <person name="Liu Y.L."/>
            <person name="Wang F."/>
            <person name="Jiang X."/>
            <person name="Li C."/>
            <person name="Li S.P."/>
            <person name="Hong Q."/>
            <person name="Li W.J."/>
        </authorList>
    </citation>
    <scope>NUCLEOTIDE SEQUENCE [LARGE SCALE GENOMIC DNA]</scope>
    <source>
        <strain evidence="6 7">J6</strain>
    </source>
</reference>
<dbReference type="PANTHER" id="PTHR43072">
    <property type="entry name" value="N-ACETYLTRANSFERASE"/>
    <property type="match status" value="1"/>
</dbReference>
<dbReference type="Gene3D" id="3.40.630.30">
    <property type="match status" value="1"/>
</dbReference>
<organism evidence="6 7">
    <name type="scientific">Paracoccus zhejiangensis</name>
    <dbReference type="NCBI Taxonomy" id="1077935"/>
    <lineage>
        <taxon>Bacteria</taxon>
        <taxon>Pseudomonadati</taxon>
        <taxon>Pseudomonadota</taxon>
        <taxon>Alphaproteobacteria</taxon>
        <taxon>Rhodobacterales</taxon>
        <taxon>Paracoccaceae</taxon>
        <taxon>Paracoccus</taxon>
    </lineage>
</organism>
<evidence type="ECO:0000256" key="3">
    <source>
        <dbReference type="ARBA" id="ARBA00050603"/>
    </source>
</evidence>
<proteinExistence type="predicted"/>
<evidence type="ECO:0000256" key="2">
    <source>
        <dbReference type="ARBA" id="ARBA00023315"/>
    </source>
</evidence>
<keyword evidence="7" id="KW-1185">Reference proteome</keyword>
<dbReference type="InterPro" id="IPR016181">
    <property type="entry name" value="Acyl_CoA_acyltransferase"/>
</dbReference>
<comment type="catalytic activity">
    <reaction evidence="3">
        <text>L-methionine sulfoximine + acetyl-CoA = N-acetyl-L-methionine sulfoximine + CoA + H(+)</text>
        <dbReference type="Rhea" id="RHEA:47660"/>
        <dbReference type="ChEBI" id="CHEBI:15378"/>
        <dbReference type="ChEBI" id="CHEBI:57287"/>
        <dbReference type="ChEBI" id="CHEBI:57288"/>
        <dbReference type="ChEBI" id="CHEBI:87826"/>
        <dbReference type="ChEBI" id="CHEBI:87827"/>
    </reaction>
</comment>
<dbReference type="CDD" id="cd04301">
    <property type="entry name" value="NAT_SF"/>
    <property type="match status" value="1"/>
</dbReference>
<dbReference type="FunFam" id="3.40.630.30:FF:000026">
    <property type="entry name" value="Phosphinothricin acetyltransferase"/>
    <property type="match status" value="1"/>
</dbReference>
<dbReference type="InterPro" id="IPR000182">
    <property type="entry name" value="GNAT_dom"/>
</dbReference>
<keyword evidence="2" id="KW-0012">Acyltransferase</keyword>
<evidence type="ECO:0000313" key="7">
    <source>
        <dbReference type="Proteomes" id="UP000234530"/>
    </source>
</evidence>